<name>A0A6A4TLJ3_SCOMX</name>
<accession>A0A6A4TLJ3</accession>
<protein>
    <submittedName>
        <fullName evidence="1">Uncharacterized protein</fullName>
    </submittedName>
</protein>
<dbReference type="AlphaFoldDB" id="A0A6A4TLJ3"/>
<evidence type="ECO:0000313" key="1">
    <source>
        <dbReference type="EMBL" id="KAF0046135.1"/>
    </source>
</evidence>
<organism evidence="1 2">
    <name type="scientific">Scophthalmus maximus</name>
    <name type="common">Turbot</name>
    <name type="synonym">Psetta maxima</name>
    <dbReference type="NCBI Taxonomy" id="52904"/>
    <lineage>
        <taxon>Eukaryota</taxon>
        <taxon>Metazoa</taxon>
        <taxon>Chordata</taxon>
        <taxon>Craniata</taxon>
        <taxon>Vertebrata</taxon>
        <taxon>Euteleostomi</taxon>
        <taxon>Actinopterygii</taxon>
        <taxon>Neopterygii</taxon>
        <taxon>Teleostei</taxon>
        <taxon>Neoteleostei</taxon>
        <taxon>Acanthomorphata</taxon>
        <taxon>Carangaria</taxon>
        <taxon>Pleuronectiformes</taxon>
        <taxon>Pleuronectoidei</taxon>
        <taxon>Scophthalmidae</taxon>
        <taxon>Scophthalmus</taxon>
    </lineage>
</organism>
<dbReference type="EMBL" id="VEVO01000002">
    <property type="protein sequence ID" value="KAF0046135.1"/>
    <property type="molecule type" value="Genomic_DNA"/>
</dbReference>
<comment type="caution">
    <text evidence="1">The sequence shown here is derived from an EMBL/GenBank/DDBJ whole genome shotgun (WGS) entry which is preliminary data.</text>
</comment>
<dbReference type="Proteomes" id="UP000438429">
    <property type="component" value="Unassembled WGS sequence"/>
</dbReference>
<reference evidence="1 2" key="1">
    <citation type="submission" date="2019-06" db="EMBL/GenBank/DDBJ databases">
        <title>Draft genomes of female and male turbot (Scophthalmus maximus).</title>
        <authorList>
            <person name="Xu H."/>
            <person name="Xu X.-W."/>
            <person name="Shao C."/>
            <person name="Chen S."/>
        </authorList>
    </citation>
    <scope>NUCLEOTIDE SEQUENCE [LARGE SCALE GENOMIC DNA]</scope>
    <source>
        <strain evidence="1">Ysfricsl-2016a</strain>
        <tissue evidence="1">Blood</tissue>
    </source>
</reference>
<evidence type="ECO:0000313" key="2">
    <source>
        <dbReference type="Proteomes" id="UP000438429"/>
    </source>
</evidence>
<proteinExistence type="predicted"/>
<gene>
    <name evidence="1" type="ORF">F2P81_002664</name>
</gene>
<sequence>MRACDRRSQVNVIGLARVLAGLAASSEGQEELPVCLSTKTKSGTSPDVTGTSLTSPRVQNHIEQSVADAVGVCTSASVPVRWRSLRTASALGNNPPNGDDAVTRLTRNAPPLLNVFYCTSSANIKRGNLHRSLKKNESKRMVKIDNLSSCSRAAAAAAADGDFP</sequence>